<reference evidence="1" key="1">
    <citation type="journal article" date="2014" name="Int. J. Syst. Evol. Microbiol.">
        <title>Complete genome sequence of Corynebacterium casei LMG S-19264T (=DSM 44701T), isolated from a smear-ripened cheese.</title>
        <authorList>
            <consortium name="US DOE Joint Genome Institute (JGI-PGF)"/>
            <person name="Walter F."/>
            <person name="Albersmeier A."/>
            <person name="Kalinowski J."/>
            <person name="Ruckert C."/>
        </authorList>
    </citation>
    <scope>NUCLEOTIDE SEQUENCE</scope>
    <source>
        <strain evidence="1">JCM 3093</strain>
    </source>
</reference>
<evidence type="ECO:0000313" key="2">
    <source>
        <dbReference type="Proteomes" id="UP000627984"/>
    </source>
</evidence>
<dbReference type="RefSeq" id="WP_191896226.1">
    <property type="nucleotide sequence ID" value="NZ_BMQD01000013.1"/>
</dbReference>
<gene>
    <name evidence="1" type="ORF">GCM10010126_41570</name>
</gene>
<organism evidence="1 2">
    <name type="scientific">Planomonospora parontospora</name>
    <dbReference type="NCBI Taxonomy" id="58119"/>
    <lineage>
        <taxon>Bacteria</taxon>
        <taxon>Bacillati</taxon>
        <taxon>Actinomycetota</taxon>
        <taxon>Actinomycetes</taxon>
        <taxon>Streptosporangiales</taxon>
        <taxon>Streptosporangiaceae</taxon>
        <taxon>Planomonospora</taxon>
    </lineage>
</organism>
<comment type="caution">
    <text evidence="1">The sequence shown here is derived from an EMBL/GenBank/DDBJ whole genome shotgun (WGS) entry which is preliminary data.</text>
</comment>
<dbReference type="Proteomes" id="UP000627984">
    <property type="component" value="Unassembled WGS sequence"/>
</dbReference>
<sequence>MIVLEDKCFSPHVAMAQRDHIRLDWRMPYRTVERVRPVAWTCICRATVYELCQGGGQAFIRRTVQLDGAPEARETPRWLVNIPKDQG</sequence>
<dbReference type="EMBL" id="BMQD01000013">
    <property type="protein sequence ID" value="GGK77868.1"/>
    <property type="molecule type" value="Genomic_DNA"/>
</dbReference>
<reference evidence="1" key="2">
    <citation type="submission" date="2022-09" db="EMBL/GenBank/DDBJ databases">
        <authorList>
            <person name="Sun Q."/>
            <person name="Ohkuma M."/>
        </authorList>
    </citation>
    <scope>NUCLEOTIDE SEQUENCE</scope>
    <source>
        <strain evidence="1">JCM 3093</strain>
    </source>
</reference>
<dbReference type="AlphaFoldDB" id="A0AA37BIM4"/>
<protein>
    <submittedName>
        <fullName evidence="1">Uncharacterized protein</fullName>
    </submittedName>
</protein>
<accession>A0AA37BIM4</accession>
<name>A0AA37BIM4_9ACTN</name>
<proteinExistence type="predicted"/>
<evidence type="ECO:0000313" key="1">
    <source>
        <dbReference type="EMBL" id="GGK77868.1"/>
    </source>
</evidence>